<gene>
    <name evidence="8" type="ORF">FIU01_08595</name>
</gene>
<evidence type="ECO:0000256" key="4">
    <source>
        <dbReference type="ARBA" id="ARBA00022801"/>
    </source>
</evidence>
<dbReference type="OrthoDB" id="8559597at2"/>
<feature type="signal peptide" evidence="7">
    <location>
        <begin position="1"/>
        <end position="24"/>
    </location>
</feature>
<dbReference type="Gene3D" id="2.40.10.10">
    <property type="entry name" value="Trypsin-like serine proteases"/>
    <property type="match status" value="2"/>
</dbReference>
<feature type="active site" description="Charge relay system" evidence="6">
    <location>
        <position position="94"/>
    </location>
</feature>
<evidence type="ECO:0000256" key="5">
    <source>
        <dbReference type="ARBA" id="ARBA00022825"/>
    </source>
</evidence>
<reference evidence="9" key="1">
    <citation type="journal article" date="2019" name="ISME J.">
        <title>Evolution in action: habitat transition from sediment to the pelagial leads to genome streamlining in Methylophilaceae.</title>
        <authorList>
            <person name="Salcher M."/>
            <person name="Schaefle D."/>
            <person name="Kaspar M."/>
            <person name="Neuenschwander S.M."/>
            <person name="Ghai R."/>
        </authorList>
    </citation>
    <scope>NUCLEOTIDE SEQUENCE [LARGE SCALE GENOMIC DNA]</scope>
    <source>
        <strain evidence="9">MMS-M-51</strain>
    </source>
</reference>
<dbReference type="InterPro" id="IPR039245">
    <property type="entry name" value="TYSND1/DEG15"/>
</dbReference>
<evidence type="ECO:0000256" key="3">
    <source>
        <dbReference type="ARBA" id="ARBA00022729"/>
    </source>
</evidence>
<dbReference type="RefSeq" id="WP_140003911.1">
    <property type="nucleotide sequence ID" value="NZ_CP040946.1"/>
</dbReference>
<proteinExistence type="inferred from homology"/>
<evidence type="ECO:0000313" key="8">
    <source>
        <dbReference type="EMBL" id="QDC44581.1"/>
    </source>
</evidence>
<dbReference type="GO" id="GO:0031998">
    <property type="term" value="P:regulation of fatty acid beta-oxidation"/>
    <property type="evidence" value="ECO:0007669"/>
    <property type="project" value="TreeGrafter"/>
</dbReference>
<protein>
    <recommendedName>
        <fullName evidence="7">Serine protease</fullName>
        <ecNumber evidence="7">3.4.21.-</ecNumber>
    </recommendedName>
</protein>
<keyword evidence="2 7" id="KW-0645">Protease</keyword>
<feature type="active site" description="Charge relay system" evidence="6">
    <location>
        <position position="63"/>
    </location>
</feature>
<accession>A0A5B8CTH0</accession>
<dbReference type="InterPro" id="IPR008256">
    <property type="entry name" value="Peptidase_S1B"/>
</dbReference>
<evidence type="ECO:0000313" key="9">
    <source>
        <dbReference type="Proteomes" id="UP000311008"/>
    </source>
</evidence>
<keyword evidence="4 7" id="KW-0378">Hydrolase</keyword>
<evidence type="ECO:0000256" key="6">
    <source>
        <dbReference type="PIRSR" id="PIRSR608256-1"/>
    </source>
</evidence>
<dbReference type="GO" id="GO:0016485">
    <property type="term" value="P:protein processing"/>
    <property type="evidence" value="ECO:0007669"/>
    <property type="project" value="InterPro"/>
</dbReference>
<dbReference type="Proteomes" id="UP000311008">
    <property type="component" value="Chromosome"/>
</dbReference>
<keyword evidence="5 7" id="KW-0720">Serine protease</keyword>
<keyword evidence="3 7" id="KW-0732">Signal</keyword>
<organism evidence="8 9">
    <name type="scientific">Methylophilus medardicus</name>
    <dbReference type="NCBI Taxonomy" id="2588534"/>
    <lineage>
        <taxon>Bacteria</taxon>
        <taxon>Pseudomonadati</taxon>
        <taxon>Pseudomonadota</taxon>
        <taxon>Betaproteobacteria</taxon>
        <taxon>Nitrosomonadales</taxon>
        <taxon>Methylophilaceae</taxon>
        <taxon>Methylophilus</taxon>
    </lineage>
</organism>
<dbReference type="Pfam" id="PF13365">
    <property type="entry name" value="Trypsin_2"/>
    <property type="match status" value="1"/>
</dbReference>
<feature type="chain" id="PRO_5023158388" description="Serine protease" evidence="7">
    <location>
        <begin position="25"/>
        <end position="200"/>
    </location>
</feature>
<dbReference type="InterPro" id="IPR043504">
    <property type="entry name" value="Peptidase_S1_PA_chymotrypsin"/>
</dbReference>
<evidence type="ECO:0000256" key="1">
    <source>
        <dbReference type="ARBA" id="ARBA00008764"/>
    </source>
</evidence>
<dbReference type="PANTHER" id="PTHR21004:SF0">
    <property type="entry name" value="PEROXISOMAL LEADER PEPTIDE-PROCESSING PROTEASE"/>
    <property type="match status" value="1"/>
</dbReference>
<dbReference type="EMBL" id="CP040946">
    <property type="protein sequence ID" value="QDC44581.1"/>
    <property type="molecule type" value="Genomic_DNA"/>
</dbReference>
<dbReference type="InterPro" id="IPR009003">
    <property type="entry name" value="Peptidase_S1_PA"/>
</dbReference>
<sequence length="200" mass="21901">MIDLLKRSAVALAMTLTMVNICFAGNPYSIEDAIYKIEIEDGNQLHTGTGVLIARDTILTNCHVVRHNGFFRVVNRKTGNIYPTQSYKNLGSLDACLLKGAKFEGNPVRMNAQYKIGESIWAYGYPNQYAAMSQGVMVGQINTDVGQVLQTSTFCHPGSSGGPLVNSLGELIGLVFGTRRDYQDHCLAIPISHIISRMSQ</sequence>
<evidence type="ECO:0000256" key="2">
    <source>
        <dbReference type="ARBA" id="ARBA00022670"/>
    </source>
</evidence>
<dbReference type="PRINTS" id="PR00839">
    <property type="entry name" value="V8PROTEASE"/>
</dbReference>
<dbReference type="PANTHER" id="PTHR21004">
    <property type="entry name" value="SERINE PROTEASE-RELATED"/>
    <property type="match status" value="1"/>
</dbReference>
<dbReference type="AlphaFoldDB" id="A0A5B8CTH0"/>
<dbReference type="KEGG" id="mmec:FIU01_08595"/>
<dbReference type="GO" id="GO:0004252">
    <property type="term" value="F:serine-type endopeptidase activity"/>
    <property type="evidence" value="ECO:0007669"/>
    <property type="project" value="InterPro"/>
</dbReference>
<dbReference type="SUPFAM" id="SSF50494">
    <property type="entry name" value="Trypsin-like serine proteases"/>
    <property type="match status" value="1"/>
</dbReference>
<evidence type="ECO:0000256" key="7">
    <source>
        <dbReference type="RuleBase" id="RU004296"/>
    </source>
</evidence>
<name>A0A5B8CTH0_9PROT</name>
<keyword evidence="9" id="KW-1185">Reference proteome</keyword>
<dbReference type="EC" id="3.4.21.-" evidence="7"/>
<feature type="active site" description="Charge relay system" evidence="6">
    <location>
        <position position="160"/>
    </location>
</feature>
<comment type="similarity">
    <text evidence="1 7">Belongs to the peptidase S1B family.</text>
</comment>